<keyword evidence="3" id="KW-1185">Reference proteome</keyword>
<dbReference type="Gene3D" id="3.30.310.70">
    <property type="entry name" value="TT1751-like domain"/>
    <property type="match status" value="1"/>
</dbReference>
<dbReference type="CDD" id="cd14797">
    <property type="entry name" value="DUF302"/>
    <property type="match status" value="1"/>
</dbReference>
<reference evidence="2 3" key="1">
    <citation type="submission" date="2016-06" db="EMBL/GenBank/DDBJ databases">
        <title>Complete genome sequences of Bordetella bronchialis and Bordetella flabilis.</title>
        <authorList>
            <person name="LiPuma J.J."/>
            <person name="Spilker T."/>
        </authorList>
    </citation>
    <scope>NUCLEOTIDE SEQUENCE [LARGE SCALE GENOMIC DNA]</scope>
    <source>
        <strain evidence="2 3">AU10664</strain>
    </source>
</reference>
<dbReference type="InterPro" id="IPR005180">
    <property type="entry name" value="DUF302"/>
</dbReference>
<dbReference type="KEGG" id="bfz:BAU07_02355"/>
<accession>A0A193GJA6</accession>
<gene>
    <name evidence="2" type="ORF">BAU07_02355</name>
</gene>
<name>A0A193GJA6_9BORD</name>
<evidence type="ECO:0000259" key="1">
    <source>
        <dbReference type="Pfam" id="PF03625"/>
    </source>
</evidence>
<dbReference type="EMBL" id="CP016172">
    <property type="protein sequence ID" value="ANN80172.1"/>
    <property type="molecule type" value="Genomic_DNA"/>
</dbReference>
<evidence type="ECO:0000313" key="3">
    <source>
        <dbReference type="Proteomes" id="UP000091926"/>
    </source>
</evidence>
<proteinExistence type="predicted"/>
<dbReference type="InterPro" id="IPR035923">
    <property type="entry name" value="TT1751-like_sf"/>
</dbReference>
<organism evidence="2 3">
    <name type="scientific">Bordetella flabilis</name>
    <dbReference type="NCBI Taxonomy" id="463014"/>
    <lineage>
        <taxon>Bacteria</taxon>
        <taxon>Pseudomonadati</taxon>
        <taxon>Pseudomonadota</taxon>
        <taxon>Betaproteobacteria</taxon>
        <taxon>Burkholderiales</taxon>
        <taxon>Alcaligenaceae</taxon>
        <taxon>Bordetella</taxon>
    </lineage>
</organism>
<feature type="domain" description="DUF302" evidence="1">
    <location>
        <begin position="106"/>
        <end position="165"/>
    </location>
</feature>
<sequence>MLRLRQSITRTSITLKETPMSSNTGTHASTLDDGIETITTYVSVEHITLSTPRPYSEVKRELESRLGRLDDGIRAMLRNNDLEGVRAALKKAAGKDDLAIHYIGLHGDWLALAGERKNTTAYLIGNVLYAVQMTSVNVAAGNYAPLRVVLYENANGGSTFEYDKPSTLFGQFGEPAIDKVAATLDQRLSALLMSLCRGPQAV</sequence>
<dbReference type="AlphaFoldDB" id="A0A193GJA6"/>
<dbReference type="SUPFAM" id="SSF103247">
    <property type="entry name" value="TT1751-like"/>
    <property type="match status" value="1"/>
</dbReference>
<evidence type="ECO:0000313" key="2">
    <source>
        <dbReference type="EMBL" id="ANN80172.1"/>
    </source>
</evidence>
<dbReference type="Proteomes" id="UP000091926">
    <property type="component" value="Chromosome"/>
</dbReference>
<dbReference type="Pfam" id="PF03625">
    <property type="entry name" value="DUF302"/>
    <property type="match status" value="1"/>
</dbReference>
<dbReference type="STRING" id="463014.BAU07_02355"/>
<protein>
    <recommendedName>
        <fullName evidence="1">DUF302 domain-containing protein</fullName>
    </recommendedName>
</protein>